<dbReference type="EMBL" id="JOJR01008206">
    <property type="protein sequence ID" value="RCN26310.1"/>
    <property type="molecule type" value="Genomic_DNA"/>
</dbReference>
<dbReference type="CDD" id="cd05380">
    <property type="entry name" value="CAP_euk"/>
    <property type="match status" value="1"/>
</dbReference>
<evidence type="ECO:0000256" key="1">
    <source>
        <dbReference type="SAM" id="MobiDB-lite"/>
    </source>
</evidence>
<dbReference type="Gene3D" id="3.40.33.10">
    <property type="entry name" value="CAP"/>
    <property type="match status" value="1"/>
</dbReference>
<dbReference type="Pfam" id="PF00188">
    <property type="entry name" value="CAP"/>
    <property type="match status" value="1"/>
</dbReference>
<gene>
    <name evidence="4" type="ORF">ANCCAN_27964</name>
</gene>
<evidence type="ECO:0000259" key="3">
    <source>
        <dbReference type="Pfam" id="PF00188"/>
    </source>
</evidence>
<keyword evidence="5" id="KW-1185">Reference proteome</keyword>
<keyword evidence="2" id="KW-0732">Signal</keyword>
<proteinExistence type="predicted"/>
<evidence type="ECO:0000256" key="2">
    <source>
        <dbReference type="SAM" id="SignalP"/>
    </source>
</evidence>
<accession>A0A368F5P4</accession>
<feature type="region of interest" description="Disordered" evidence="1">
    <location>
        <begin position="26"/>
        <end position="46"/>
    </location>
</feature>
<name>A0A368F5P4_ANCCA</name>
<dbReference type="InterPro" id="IPR014044">
    <property type="entry name" value="CAP_dom"/>
</dbReference>
<reference evidence="4 5" key="1">
    <citation type="submission" date="2014-10" db="EMBL/GenBank/DDBJ databases">
        <title>Draft genome of the hookworm Ancylostoma caninum.</title>
        <authorList>
            <person name="Mitreva M."/>
        </authorList>
    </citation>
    <scope>NUCLEOTIDE SEQUENCE [LARGE SCALE GENOMIC DNA]</scope>
    <source>
        <strain evidence="4 5">Baltimore</strain>
    </source>
</reference>
<feature type="signal peptide" evidence="2">
    <location>
        <begin position="1"/>
        <end position="23"/>
    </location>
</feature>
<organism evidence="4 5">
    <name type="scientific">Ancylostoma caninum</name>
    <name type="common">Dog hookworm</name>
    <dbReference type="NCBI Taxonomy" id="29170"/>
    <lineage>
        <taxon>Eukaryota</taxon>
        <taxon>Metazoa</taxon>
        <taxon>Ecdysozoa</taxon>
        <taxon>Nematoda</taxon>
        <taxon>Chromadorea</taxon>
        <taxon>Rhabditida</taxon>
        <taxon>Rhabditina</taxon>
        <taxon>Rhabditomorpha</taxon>
        <taxon>Strongyloidea</taxon>
        <taxon>Ancylostomatidae</taxon>
        <taxon>Ancylostomatinae</taxon>
        <taxon>Ancylostoma</taxon>
    </lineage>
</organism>
<feature type="chain" id="PRO_5016562519" description="SCP domain-containing protein" evidence="2">
    <location>
        <begin position="24"/>
        <end position="146"/>
    </location>
</feature>
<protein>
    <recommendedName>
        <fullName evidence="3">SCP domain-containing protein</fullName>
    </recommendedName>
</protein>
<comment type="caution">
    <text evidence="4">The sequence shown here is derived from an EMBL/GenBank/DDBJ whole genome shotgun (WGS) entry which is preliminary data.</text>
</comment>
<sequence>MAILITSAIFLTILVDVLHAAAATGNETKTTTAAPTRKPWPKPNCGNPRLTNKLRDIFLDMHNRFRGSLARGQTQRSAGWGIAPPASLMYRMKYDCNAESYAQQHASSCNTRPLPAYAMPGYKENQHILRTVAISREAAIRNVCGK</sequence>
<evidence type="ECO:0000313" key="4">
    <source>
        <dbReference type="EMBL" id="RCN26310.1"/>
    </source>
</evidence>
<dbReference type="InterPro" id="IPR035940">
    <property type="entry name" value="CAP_sf"/>
</dbReference>
<feature type="compositionally biased region" description="Low complexity" evidence="1">
    <location>
        <begin position="26"/>
        <end position="36"/>
    </location>
</feature>
<evidence type="ECO:0000313" key="5">
    <source>
        <dbReference type="Proteomes" id="UP000252519"/>
    </source>
</evidence>
<feature type="domain" description="SCP" evidence="3">
    <location>
        <begin position="59"/>
        <end position="113"/>
    </location>
</feature>
<dbReference type="AlphaFoldDB" id="A0A368F5P4"/>
<dbReference type="Proteomes" id="UP000252519">
    <property type="component" value="Unassembled WGS sequence"/>
</dbReference>
<dbReference type="SUPFAM" id="SSF55797">
    <property type="entry name" value="PR-1-like"/>
    <property type="match status" value="1"/>
</dbReference>
<dbReference type="OrthoDB" id="5844109at2759"/>